<evidence type="ECO:0000313" key="1">
    <source>
        <dbReference type="Ensembl" id="ENSCCAP00000028767.1"/>
    </source>
</evidence>
<sequence length="71" mass="7894">MRIQITIHYLKNGQEASPGVRASALEVKAAVPIMRPSWEGLSDTHWDSFILGCKSVDTFDNLADFNSRSTL</sequence>
<organism evidence="1 2">
    <name type="scientific">Cebus imitator</name>
    <name type="common">Panamanian white-faced capuchin</name>
    <name type="synonym">Cebus capucinus imitator</name>
    <dbReference type="NCBI Taxonomy" id="2715852"/>
    <lineage>
        <taxon>Eukaryota</taxon>
        <taxon>Metazoa</taxon>
        <taxon>Chordata</taxon>
        <taxon>Craniata</taxon>
        <taxon>Vertebrata</taxon>
        <taxon>Euteleostomi</taxon>
        <taxon>Mammalia</taxon>
        <taxon>Eutheria</taxon>
        <taxon>Euarchontoglires</taxon>
        <taxon>Primates</taxon>
        <taxon>Haplorrhini</taxon>
        <taxon>Platyrrhini</taxon>
        <taxon>Cebidae</taxon>
        <taxon>Cebinae</taxon>
        <taxon>Cebus</taxon>
    </lineage>
</organism>
<keyword evidence="2" id="KW-1185">Reference proteome</keyword>
<dbReference type="AlphaFoldDB" id="A0A2K5RKV3"/>
<dbReference type="OMA" id="THWDSFI"/>
<protein>
    <submittedName>
        <fullName evidence="1">Uncharacterized protein</fullName>
    </submittedName>
</protein>
<reference evidence="1" key="2">
    <citation type="submission" date="2025-09" db="UniProtKB">
        <authorList>
            <consortium name="Ensembl"/>
        </authorList>
    </citation>
    <scope>IDENTIFICATION</scope>
</reference>
<evidence type="ECO:0000313" key="2">
    <source>
        <dbReference type="Proteomes" id="UP000233040"/>
    </source>
</evidence>
<accession>A0A2K5RKV3</accession>
<dbReference type="Proteomes" id="UP000233040">
    <property type="component" value="Unassembled WGS sequence"/>
</dbReference>
<dbReference type="GeneTree" id="ENSGT01100000266937"/>
<proteinExistence type="predicted"/>
<name>A0A2K5RKV3_CEBIM</name>
<dbReference type="Ensembl" id="ENSCCAT00000046453.1">
    <property type="protein sequence ID" value="ENSCCAP00000028767.1"/>
    <property type="gene ID" value="ENSCCAG00000032375.1"/>
</dbReference>
<reference evidence="1" key="1">
    <citation type="submission" date="2025-08" db="UniProtKB">
        <authorList>
            <consortium name="Ensembl"/>
        </authorList>
    </citation>
    <scope>IDENTIFICATION</scope>
</reference>